<feature type="chain" id="PRO_5046294516" evidence="1">
    <location>
        <begin position="20"/>
        <end position="149"/>
    </location>
</feature>
<accession>A0ABN7ASU4</accession>
<sequence length="149" mass="15698">MQKFAVISVLVAVFALSTGLSLPAPKTVDQAIAALNRGAAIGKAAINVALTTEIIKANLNLELDADQKACIRNGIQELRNATLTEIDTALNSISELVKSLPADSIESGWSGIKDLLFGDEDGIVGTIKQSVEDSIESLQDQCEDGKSED</sequence>
<feature type="signal peptide" evidence="1">
    <location>
        <begin position="1"/>
        <end position="19"/>
    </location>
</feature>
<name>A0ABN7ASU4_9HEMI</name>
<dbReference type="Proteomes" id="UP001307889">
    <property type="component" value="Chromosome 5"/>
</dbReference>
<evidence type="ECO:0000313" key="3">
    <source>
        <dbReference type="Proteomes" id="UP001307889"/>
    </source>
</evidence>
<dbReference type="EMBL" id="AP028913">
    <property type="protein sequence ID" value="BES94412.1"/>
    <property type="molecule type" value="Genomic_DNA"/>
</dbReference>
<proteinExistence type="predicted"/>
<evidence type="ECO:0000256" key="1">
    <source>
        <dbReference type="SAM" id="SignalP"/>
    </source>
</evidence>
<keyword evidence="1" id="KW-0732">Signal</keyword>
<organism evidence="2 3">
    <name type="scientific">Nesidiocoris tenuis</name>
    <dbReference type="NCBI Taxonomy" id="355587"/>
    <lineage>
        <taxon>Eukaryota</taxon>
        <taxon>Metazoa</taxon>
        <taxon>Ecdysozoa</taxon>
        <taxon>Arthropoda</taxon>
        <taxon>Hexapoda</taxon>
        <taxon>Insecta</taxon>
        <taxon>Pterygota</taxon>
        <taxon>Neoptera</taxon>
        <taxon>Paraneoptera</taxon>
        <taxon>Hemiptera</taxon>
        <taxon>Heteroptera</taxon>
        <taxon>Panheteroptera</taxon>
        <taxon>Cimicomorpha</taxon>
        <taxon>Miridae</taxon>
        <taxon>Dicyphina</taxon>
        <taxon>Nesidiocoris</taxon>
    </lineage>
</organism>
<protein>
    <submittedName>
        <fullName evidence="2">Uncharacterized protein</fullName>
    </submittedName>
</protein>
<keyword evidence="3" id="KW-1185">Reference proteome</keyword>
<reference evidence="2 3" key="1">
    <citation type="submission" date="2023-09" db="EMBL/GenBank/DDBJ databases">
        <title>Nesidiocoris tenuis whole genome shotgun sequence.</title>
        <authorList>
            <person name="Shibata T."/>
            <person name="Shimoda M."/>
            <person name="Kobayashi T."/>
            <person name="Uehara T."/>
        </authorList>
    </citation>
    <scope>NUCLEOTIDE SEQUENCE [LARGE SCALE GENOMIC DNA]</scope>
    <source>
        <strain evidence="2 3">Japan</strain>
    </source>
</reference>
<gene>
    <name evidence="2" type="ORF">NTJ_07221</name>
</gene>
<evidence type="ECO:0000313" key="2">
    <source>
        <dbReference type="EMBL" id="BES94412.1"/>
    </source>
</evidence>